<proteinExistence type="predicted"/>
<accession>A0A6C0HBW8</accession>
<sequence length="330" mass="38021">MARSRKMKSRIRKVRKSRRGRGSGNQLTWELDERDRVFPDGEYKGHKILWTEEPINIPWPGMTGIGDYIGEYYLDKYGDPIMMGRGRLVYTEENPANGMHTIYDGYWTENKKDGAIDFEYRNGDYGYAEFEKDALVKPNKWHFAPTYNYADGRVYEGELVIKDGRAVPLNYGEVPPRTVFNFAPGPRDFLNFKGDYVELDEREAERGFRMSEHPDARKKVPKTPANSPQPVHKVVKSSTSGIRGLKGRVNEARSTSNAPVKMNREEEMREMKKLAASQTGLSSVLKGFEKKAALPPIQSARDTGMGHRHSRKKRRNKSKSHRKHKSRRHK</sequence>
<feature type="region of interest" description="Disordered" evidence="1">
    <location>
        <begin position="206"/>
        <end position="269"/>
    </location>
</feature>
<feature type="compositionally biased region" description="Basic residues" evidence="1">
    <location>
        <begin position="306"/>
        <end position="330"/>
    </location>
</feature>
<feature type="region of interest" description="Disordered" evidence="1">
    <location>
        <begin position="1"/>
        <end position="26"/>
    </location>
</feature>
<feature type="compositionally biased region" description="Basic and acidic residues" evidence="1">
    <location>
        <begin position="206"/>
        <end position="218"/>
    </location>
</feature>
<dbReference type="AlphaFoldDB" id="A0A6C0HBW8"/>
<organism evidence="2">
    <name type="scientific">viral metagenome</name>
    <dbReference type="NCBI Taxonomy" id="1070528"/>
    <lineage>
        <taxon>unclassified sequences</taxon>
        <taxon>metagenomes</taxon>
        <taxon>organismal metagenomes</taxon>
    </lineage>
</organism>
<name>A0A6C0HBW8_9ZZZZ</name>
<dbReference type="EMBL" id="MN739929">
    <property type="protein sequence ID" value="QHT78091.1"/>
    <property type="molecule type" value="Genomic_DNA"/>
</dbReference>
<reference evidence="2" key="1">
    <citation type="journal article" date="2020" name="Nature">
        <title>Giant virus diversity and host interactions through global metagenomics.</title>
        <authorList>
            <person name="Schulz F."/>
            <person name="Roux S."/>
            <person name="Paez-Espino D."/>
            <person name="Jungbluth S."/>
            <person name="Walsh D.A."/>
            <person name="Denef V.J."/>
            <person name="McMahon K.D."/>
            <person name="Konstantinidis K.T."/>
            <person name="Eloe-Fadrosh E.A."/>
            <person name="Kyrpides N.C."/>
            <person name="Woyke T."/>
        </authorList>
    </citation>
    <scope>NUCLEOTIDE SEQUENCE</scope>
    <source>
        <strain evidence="2">GVMAG-M-3300023179-91</strain>
    </source>
</reference>
<protein>
    <recommendedName>
        <fullName evidence="3">MORN repeat-containing protein</fullName>
    </recommendedName>
</protein>
<evidence type="ECO:0008006" key="3">
    <source>
        <dbReference type="Google" id="ProtNLM"/>
    </source>
</evidence>
<evidence type="ECO:0000313" key="2">
    <source>
        <dbReference type="EMBL" id="QHT78091.1"/>
    </source>
</evidence>
<evidence type="ECO:0000256" key="1">
    <source>
        <dbReference type="SAM" id="MobiDB-lite"/>
    </source>
</evidence>
<feature type="compositionally biased region" description="Basic residues" evidence="1">
    <location>
        <begin position="1"/>
        <end position="21"/>
    </location>
</feature>
<feature type="region of interest" description="Disordered" evidence="1">
    <location>
        <begin position="292"/>
        <end position="330"/>
    </location>
</feature>